<dbReference type="Pfam" id="PF00628">
    <property type="entry name" value="PHD"/>
    <property type="match status" value="1"/>
</dbReference>
<dbReference type="SUPFAM" id="SSF57903">
    <property type="entry name" value="FYVE/PHD zinc finger"/>
    <property type="match status" value="1"/>
</dbReference>
<dbReference type="InterPro" id="IPR019786">
    <property type="entry name" value="Zinc_finger_PHD-type_CS"/>
</dbReference>
<feature type="compositionally biased region" description="Polar residues" evidence="5">
    <location>
        <begin position="745"/>
        <end position="757"/>
    </location>
</feature>
<dbReference type="KEGG" id="clec:106674411"/>
<dbReference type="InterPro" id="IPR019787">
    <property type="entry name" value="Znf_PHD-finger"/>
</dbReference>
<dbReference type="InterPro" id="IPR013083">
    <property type="entry name" value="Znf_RING/FYVE/PHD"/>
</dbReference>
<evidence type="ECO:0000256" key="1">
    <source>
        <dbReference type="ARBA" id="ARBA00022723"/>
    </source>
</evidence>
<dbReference type="AlphaFoldDB" id="A0A8I6SBB1"/>
<accession>A0A8I6SBB1</accession>
<protein>
    <recommendedName>
        <fullName evidence="6">PHD-type domain-containing protein</fullName>
    </recommendedName>
</protein>
<dbReference type="RefSeq" id="XP_014262589.1">
    <property type="nucleotide sequence ID" value="XM_014407103.2"/>
</dbReference>
<evidence type="ECO:0000256" key="4">
    <source>
        <dbReference type="PROSITE-ProRule" id="PRU00146"/>
    </source>
</evidence>
<keyword evidence="2 4" id="KW-0863">Zinc-finger</keyword>
<feature type="region of interest" description="Disordered" evidence="5">
    <location>
        <begin position="633"/>
        <end position="735"/>
    </location>
</feature>
<evidence type="ECO:0000256" key="5">
    <source>
        <dbReference type="SAM" id="MobiDB-lite"/>
    </source>
</evidence>
<keyword evidence="3" id="KW-0862">Zinc</keyword>
<dbReference type="GO" id="GO:0008270">
    <property type="term" value="F:zinc ion binding"/>
    <property type="evidence" value="ECO:0007669"/>
    <property type="project" value="UniProtKB-KW"/>
</dbReference>
<dbReference type="CDD" id="cd15489">
    <property type="entry name" value="PHD_SF"/>
    <property type="match status" value="1"/>
</dbReference>
<keyword evidence="8" id="KW-1185">Reference proteome</keyword>
<feature type="compositionally biased region" description="Basic and acidic residues" evidence="5">
    <location>
        <begin position="704"/>
        <end position="727"/>
    </location>
</feature>
<feature type="compositionally biased region" description="Polar residues" evidence="5">
    <location>
        <begin position="633"/>
        <end position="643"/>
    </location>
</feature>
<dbReference type="PROSITE" id="PS01359">
    <property type="entry name" value="ZF_PHD_1"/>
    <property type="match status" value="1"/>
</dbReference>
<evidence type="ECO:0000256" key="2">
    <source>
        <dbReference type="ARBA" id="ARBA00022771"/>
    </source>
</evidence>
<keyword evidence="1" id="KW-0479">Metal-binding</keyword>
<dbReference type="SMART" id="SM00249">
    <property type="entry name" value="PHD"/>
    <property type="match status" value="1"/>
</dbReference>
<dbReference type="GeneID" id="106674411"/>
<name>A0A8I6SBB1_CIMLE</name>
<feature type="compositionally biased region" description="Basic and acidic residues" evidence="5">
    <location>
        <begin position="644"/>
        <end position="690"/>
    </location>
</feature>
<reference evidence="7" key="1">
    <citation type="submission" date="2022-01" db="UniProtKB">
        <authorList>
            <consortium name="EnsemblMetazoa"/>
        </authorList>
    </citation>
    <scope>IDENTIFICATION</scope>
</reference>
<feature type="region of interest" description="Disordered" evidence="5">
    <location>
        <begin position="267"/>
        <end position="292"/>
    </location>
</feature>
<feature type="region of interest" description="Disordered" evidence="5">
    <location>
        <begin position="745"/>
        <end position="764"/>
    </location>
</feature>
<evidence type="ECO:0000313" key="8">
    <source>
        <dbReference type="Proteomes" id="UP000494040"/>
    </source>
</evidence>
<dbReference type="InterPro" id="IPR011011">
    <property type="entry name" value="Znf_FYVE_PHD"/>
</dbReference>
<evidence type="ECO:0000256" key="3">
    <source>
        <dbReference type="ARBA" id="ARBA00022833"/>
    </source>
</evidence>
<evidence type="ECO:0000259" key="6">
    <source>
        <dbReference type="PROSITE" id="PS50016"/>
    </source>
</evidence>
<dbReference type="EnsemblMetazoa" id="XM_014407103.2">
    <property type="protein sequence ID" value="XP_014262589.1"/>
    <property type="gene ID" value="LOC106674411"/>
</dbReference>
<feature type="domain" description="PHD-type" evidence="6">
    <location>
        <begin position="4"/>
        <end position="63"/>
    </location>
</feature>
<proteinExistence type="predicted"/>
<feature type="compositionally biased region" description="Polar residues" evidence="5">
    <location>
        <begin position="691"/>
        <end position="701"/>
    </location>
</feature>
<dbReference type="InterPro" id="IPR001965">
    <property type="entry name" value="Znf_PHD"/>
</dbReference>
<evidence type="ECO:0000313" key="7">
    <source>
        <dbReference type="EnsemblMetazoa" id="XP_014262589.1"/>
    </source>
</evidence>
<dbReference type="Gene3D" id="3.30.40.10">
    <property type="entry name" value="Zinc/RING finger domain, C3HC4 (zinc finger)"/>
    <property type="match status" value="1"/>
</dbReference>
<dbReference type="PROSITE" id="PS50016">
    <property type="entry name" value="ZF_PHD_2"/>
    <property type="match status" value="1"/>
</dbReference>
<sequence length="967" mass="111509">MTGLPICPFCQNSVSERRKSLKCDGMCKKTYHTSCIRWSSEEYQSYVTISNKVKWFCPSCVNSLERVFVKESVFDLTSNDSKNSLRDGERTDINKVCSFAIDENLMNKTKSIDSFHWVNDEKCWLIDQYHKAKEKPKMQEQYKKTFVKDIINEREVRSKPMTPRSLDFYQKSANVYNTDKSSTNQFQLTPPFWQYQKPIYSNCNDIVNNPQNSYTNDIIKMQSKSDKPNTSKTVDTNSNHIVNDVRHSDEIWKKSVNKLHALSFLSRGRKSKTKKPSTMERKFKKKEVGNPKEKELGLQHLTTDSGESLILHITYMRKKDKYKKSVSIPTLKKNKHMKERGIKIKDSKHGFHFDRDSPTNMKKEKIVKHISTDSGESFLLHTIKSNRQGDEFVESIEFLEEAEMDKEQNPICTTIQDNTLLAVRNKKILSKQGNIGIKCVSPIISVQSLEKASFSQTCLDRKQMNLEGNISKTNSSEPLDASTIQNIPRTMNKAQMNPWGENFENVHTLFKQKQLNEMSLFSDRNIDLLKTYKDYTEKNNLSQDGNMFPSIKTNGEDIVEEIIENITNTLETIKQNEKLKKEEREGTNPIIEHAESTQSYITQFKCFNSNESGRCTTNEMRIINSALLIQTNPEESVHEQSNLDYKENKVKNSKIEKNELNREISKGCRQNKSEESSLQHAPLEERKDITKSNPPNVSINHSESASKRKDASKKNKHKDKVENENKTHLNHNYNTNRNAVINTKISDSVQNPTTSENICKKKSKTQNQPDLGYLESAIGIISNMLSHKMKKQDEETQVDLSEWTSFENALTQTSTFKIPCSTIAINTSCSMSLLKDEVCQCPELCLQENAGRTKIQELKNTFLKLEQFSRRSKPDLSKSHMDRAYKPTVTFSDTPNISKELKQHKVQEWLYTAKQDQLNKPKQVKPDNIFKIANRKTLLEKNKLMFEGPLVKQPLKEEAIAESSHVS</sequence>
<organism evidence="7 8">
    <name type="scientific">Cimex lectularius</name>
    <name type="common">Bed bug</name>
    <name type="synonym">Acanthia lectularia</name>
    <dbReference type="NCBI Taxonomy" id="79782"/>
    <lineage>
        <taxon>Eukaryota</taxon>
        <taxon>Metazoa</taxon>
        <taxon>Ecdysozoa</taxon>
        <taxon>Arthropoda</taxon>
        <taxon>Hexapoda</taxon>
        <taxon>Insecta</taxon>
        <taxon>Pterygota</taxon>
        <taxon>Neoptera</taxon>
        <taxon>Paraneoptera</taxon>
        <taxon>Hemiptera</taxon>
        <taxon>Heteroptera</taxon>
        <taxon>Panheteroptera</taxon>
        <taxon>Cimicomorpha</taxon>
        <taxon>Cimicidae</taxon>
        <taxon>Cimex</taxon>
    </lineage>
</organism>
<feature type="compositionally biased region" description="Basic and acidic residues" evidence="5">
    <location>
        <begin position="277"/>
        <end position="292"/>
    </location>
</feature>
<dbReference type="Proteomes" id="UP000494040">
    <property type="component" value="Unassembled WGS sequence"/>
</dbReference>